<comment type="pathway">
    <text evidence="1">Cofactor biosynthesis; adenosylcobalamin biosynthesis.</text>
</comment>
<organism evidence="8 9">
    <name type="scientific">Aureimonas populi</name>
    <dbReference type="NCBI Taxonomy" id="1701758"/>
    <lineage>
        <taxon>Bacteria</taxon>
        <taxon>Pseudomonadati</taxon>
        <taxon>Pseudomonadota</taxon>
        <taxon>Alphaproteobacteria</taxon>
        <taxon>Hyphomicrobiales</taxon>
        <taxon>Aurantimonadaceae</taxon>
        <taxon>Aureimonas</taxon>
    </lineage>
</organism>
<dbReference type="RefSeq" id="WP_209739670.1">
    <property type="nucleotide sequence ID" value="NZ_CP072611.1"/>
</dbReference>
<keyword evidence="5 6" id="KW-0949">S-adenosyl-L-methionine</keyword>
<dbReference type="Gene3D" id="3.30.950.10">
    <property type="entry name" value="Methyltransferase, Cobalt-precorrin-4 Transmethylase, Domain 2"/>
    <property type="match status" value="1"/>
</dbReference>
<dbReference type="SUPFAM" id="SSF53790">
    <property type="entry name" value="Tetrapyrrole methylase"/>
    <property type="match status" value="1"/>
</dbReference>
<dbReference type="PANTHER" id="PTHR43467">
    <property type="entry name" value="COBALT-PRECORRIN-2 C(20)-METHYLTRANSFERASE"/>
    <property type="match status" value="1"/>
</dbReference>
<evidence type="ECO:0000256" key="5">
    <source>
        <dbReference type="ARBA" id="ARBA00022691"/>
    </source>
</evidence>
<dbReference type="CDD" id="cd11643">
    <property type="entry name" value="Precorrin-6A-synthase"/>
    <property type="match status" value="1"/>
</dbReference>
<dbReference type="InterPro" id="IPR012797">
    <property type="entry name" value="CobF"/>
</dbReference>
<comment type="caution">
    <text evidence="8">The sequence shown here is derived from an EMBL/GenBank/DDBJ whole genome shotgun (WGS) entry which is preliminary data.</text>
</comment>
<evidence type="ECO:0000256" key="4">
    <source>
        <dbReference type="ARBA" id="ARBA00022679"/>
    </source>
</evidence>
<evidence type="ECO:0000313" key="8">
    <source>
        <dbReference type="EMBL" id="MFD2236868.1"/>
    </source>
</evidence>
<comment type="catalytic activity">
    <reaction evidence="6">
        <text>precorrin-5 + S-adenosyl-L-methionine + H2O = precorrin-6A + acetate + S-adenosyl-L-homocysteine + 2 H(+)</text>
        <dbReference type="Rhea" id="RHEA:18261"/>
        <dbReference type="ChEBI" id="CHEBI:15377"/>
        <dbReference type="ChEBI" id="CHEBI:15378"/>
        <dbReference type="ChEBI" id="CHEBI:30089"/>
        <dbReference type="ChEBI" id="CHEBI:57856"/>
        <dbReference type="ChEBI" id="CHEBI:59789"/>
        <dbReference type="ChEBI" id="CHEBI:77871"/>
        <dbReference type="ChEBI" id="CHEBI:77872"/>
        <dbReference type="EC" id="2.1.1.152"/>
    </reaction>
</comment>
<keyword evidence="4 6" id="KW-0808">Transferase</keyword>
<dbReference type="InterPro" id="IPR000878">
    <property type="entry name" value="4pyrrol_Mease"/>
</dbReference>
<dbReference type="InterPro" id="IPR014777">
    <property type="entry name" value="4pyrrole_Mease_sub1"/>
</dbReference>
<evidence type="ECO:0000259" key="7">
    <source>
        <dbReference type="Pfam" id="PF00590"/>
    </source>
</evidence>
<protein>
    <recommendedName>
        <fullName evidence="6">Precorrin-6A synthase [deacetylating]</fullName>
        <ecNumber evidence="6">2.1.1.152</ecNumber>
    </recommendedName>
</protein>
<name>A0ABW5CJ71_9HYPH</name>
<dbReference type="GO" id="GO:0032259">
    <property type="term" value="P:methylation"/>
    <property type="evidence" value="ECO:0007669"/>
    <property type="project" value="UniProtKB-KW"/>
</dbReference>
<dbReference type="EMBL" id="JBHUIJ010000005">
    <property type="protein sequence ID" value="MFD2236868.1"/>
    <property type="molecule type" value="Genomic_DNA"/>
</dbReference>
<dbReference type="PIRSF" id="PIRSF036525">
    <property type="entry name" value="CobF"/>
    <property type="match status" value="1"/>
</dbReference>
<evidence type="ECO:0000256" key="6">
    <source>
        <dbReference type="PIRNR" id="PIRNR036525"/>
    </source>
</evidence>
<dbReference type="Proteomes" id="UP001597371">
    <property type="component" value="Unassembled WGS sequence"/>
</dbReference>
<sequence length="253" mass="27634">MRTVLVIGIGTGNPEHMTVQAINALNRADLVLLPKKGEAKEDLAQLRREICRLYLRREATRIVEFDLPSRDEAEPAYGKRVADWHGEIARLYEGLIAAYTGEEGTVALLVWGDPSLYDSTLRILDRLEAAAGWPLRREVVPGIASIQALCASHGVALNTVGGAVHVTTGRRLRAGETGQADTIVVLLDGETSFLSLPPGVFDIHWGAYLGTPDEILLAGPLEEVAPAILAARREAQVRKGWIMDTYILRRRAA</sequence>
<dbReference type="EC" id="2.1.1.152" evidence="6"/>
<keyword evidence="3 6" id="KW-0489">Methyltransferase</keyword>
<keyword evidence="9" id="KW-1185">Reference proteome</keyword>
<comment type="function">
    <text evidence="6">Catalyzes the methylation of C-1 in precorrin-5 and the subsequent extrusion of acetic acid from the resulting intermediate to form cobalt-precorrin-6A.</text>
</comment>
<evidence type="ECO:0000256" key="1">
    <source>
        <dbReference type="ARBA" id="ARBA00004953"/>
    </source>
</evidence>
<dbReference type="InterPro" id="IPR014776">
    <property type="entry name" value="4pyrrole_Mease_sub2"/>
</dbReference>
<dbReference type="NCBIfam" id="TIGR02434">
    <property type="entry name" value="CobF"/>
    <property type="match status" value="1"/>
</dbReference>
<dbReference type="Pfam" id="PF00590">
    <property type="entry name" value="TP_methylase"/>
    <property type="match status" value="1"/>
</dbReference>
<reference evidence="9" key="1">
    <citation type="journal article" date="2019" name="Int. J. Syst. Evol. Microbiol.">
        <title>The Global Catalogue of Microorganisms (GCM) 10K type strain sequencing project: providing services to taxonomists for standard genome sequencing and annotation.</title>
        <authorList>
            <consortium name="The Broad Institute Genomics Platform"/>
            <consortium name="The Broad Institute Genome Sequencing Center for Infectious Disease"/>
            <person name="Wu L."/>
            <person name="Ma J."/>
        </authorList>
    </citation>
    <scope>NUCLEOTIDE SEQUENCE [LARGE SCALE GENOMIC DNA]</scope>
    <source>
        <strain evidence="9">ZS-35-S2</strain>
    </source>
</reference>
<dbReference type="PANTHER" id="PTHR43467:SF1">
    <property type="entry name" value="PRECORRIN-6A SYNTHASE [DEACETYLATING]"/>
    <property type="match status" value="1"/>
</dbReference>
<proteinExistence type="predicted"/>
<accession>A0ABW5CJ71</accession>
<gene>
    <name evidence="8" type="primary">cobF</name>
    <name evidence="8" type="ORF">ACFSKQ_05240</name>
</gene>
<feature type="domain" description="Tetrapyrrole methylase" evidence="7">
    <location>
        <begin position="4"/>
        <end position="224"/>
    </location>
</feature>
<keyword evidence="2" id="KW-0169">Cobalamin biosynthesis</keyword>
<evidence type="ECO:0000256" key="2">
    <source>
        <dbReference type="ARBA" id="ARBA00022573"/>
    </source>
</evidence>
<dbReference type="Gene3D" id="3.40.1010.10">
    <property type="entry name" value="Cobalt-precorrin-4 Transmethylase, Domain 1"/>
    <property type="match status" value="1"/>
</dbReference>
<dbReference type="InterPro" id="IPR035996">
    <property type="entry name" value="4pyrrol_Methylase_sf"/>
</dbReference>
<dbReference type="GO" id="GO:0043819">
    <property type="term" value="F:precorrin-6A synthase (deacetylating) activity"/>
    <property type="evidence" value="ECO:0007669"/>
    <property type="project" value="UniProtKB-EC"/>
</dbReference>
<evidence type="ECO:0000313" key="9">
    <source>
        <dbReference type="Proteomes" id="UP001597371"/>
    </source>
</evidence>
<evidence type="ECO:0000256" key="3">
    <source>
        <dbReference type="ARBA" id="ARBA00022603"/>
    </source>
</evidence>